<dbReference type="SUPFAM" id="SSF52266">
    <property type="entry name" value="SGNH hydrolase"/>
    <property type="match status" value="1"/>
</dbReference>
<dbReference type="RefSeq" id="WP_378296873.1">
    <property type="nucleotide sequence ID" value="NZ_JBHUHD010000001.1"/>
</dbReference>
<dbReference type="InterPro" id="IPR036514">
    <property type="entry name" value="SGNH_hydro_sf"/>
</dbReference>
<organism evidence="1 2">
    <name type="scientific">Ancylobacter oerskovii</name>
    <dbReference type="NCBI Taxonomy" id="459519"/>
    <lineage>
        <taxon>Bacteria</taxon>
        <taxon>Pseudomonadati</taxon>
        <taxon>Pseudomonadota</taxon>
        <taxon>Alphaproteobacteria</taxon>
        <taxon>Hyphomicrobiales</taxon>
        <taxon>Xanthobacteraceae</taxon>
        <taxon>Ancylobacter</taxon>
    </lineage>
</organism>
<evidence type="ECO:0000313" key="1">
    <source>
        <dbReference type="EMBL" id="MFD2142878.1"/>
    </source>
</evidence>
<dbReference type="EMBL" id="JBHUHD010000001">
    <property type="protein sequence ID" value="MFD2142878.1"/>
    <property type="molecule type" value="Genomic_DNA"/>
</dbReference>
<reference evidence="2" key="1">
    <citation type="journal article" date="2019" name="Int. J. Syst. Evol. Microbiol.">
        <title>The Global Catalogue of Microorganisms (GCM) 10K type strain sequencing project: providing services to taxonomists for standard genome sequencing and annotation.</title>
        <authorList>
            <consortium name="The Broad Institute Genomics Platform"/>
            <consortium name="The Broad Institute Genome Sequencing Center for Infectious Disease"/>
            <person name="Wu L."/>
            <person name="Ma J."/>
        </authorList>
    </citation>
    <scope>NUCLEOTIDE SEQUENCE [LARGE SCALE GENOMIC DNA]</scope>
    <source>
        <strain evidence="2">CCM 7435</strain>
    </source>
</reference>
<sequence>MGAPVMLSEADIERAGGVTSPKLATRLFNEELVRTGGLPANHASYPLRGGGEYYGQIASNCRISSQQATDGISVYWKSHHKALVAVTEIAVVLSGWFNNRAVDKKEGGAQSPKSVSVSIEYPAGVKTLLTFSKRRQGRVDMASEACSDFLEINIPAGAEFWICAAEYMSAGYLCKNMAMNTAIGEGSTASTTRVADRTEQIGSDPASRSSNTWPQRIISRTTHGGVCSLGDSIVDGTGDSFTTPLADTAAAGDGWGLIGRAVSNRRAHINGGVAGDDLETCIQGGNTNFRMSQLAYVKNGIMEWGVNSISNGATLTAMRVNMLTLWNRAATFKRPDGRLFQTTIGPNTTSTDSWATLANQTVKAGEAVRVAVNDWLRAGAPILGGVPVDAGTVGAIIAGQAGHPLYHVFDTASAFESSLNSGKWKVDGTAFKYTGDGLHPNQTGYNLGDTSGAIDHSYFA</sequence>
<dbReference type="EC" id="3.1.-.-" evidence="1"/>
<protein>
    <submittedName>
        <fullName evidence="1">SGNH/GDSL hydrolase family protein</fullName>
        <ecNumber evidence="1">3.1.-.-</ecNumber>
    </submittedName>
</protein>
<dbReference type="Gene3D" id="3.40.50.1110">
    <property type="entry name" value="SGNH hydrolase"/>
    <property type="match status" value="1"/>
</dbReference>
<comment type="caution">
    <text evidence="1">The sequence shown here is derived from an EMBL/GenBank/DDBJ whole genome shotgun (WGS) entry which is preliminary data.</text>
</comment>
<dbReference type="GO" id="GO:0016787">
    <property type="term" value="F:hydrolase activity"/>
    <property type="evidence" value="ECO:0007669"/>
    <property type="project" value="UniProtKB-KW"/>
</dbReference>
<keyword evidence="1" id="KW-0378">Hydrolase</keyword>
<proteinExistence type="predicted"/>
<evidence type="ECO:0000313" key="2">
    <source>
        <dbReference type="Proteomes" id="UP001597299"/>
    </source>
</evidence>
<gene>
    <name evidence="1" type="ORF">ACFSNC_20925</name>
</gene>
<accession>A0ABW4Z3S9</accession>
<keyword evidence="2" id="KW-1185">Reference proteome</keyword>
<dbReference type="Proteomes" id="UP001597299">
    <property type="component" value="Unassembled WGS sequence"/>
</dbReference>
<name>A0ABW4Z3S9_9HYPH</name>